<organism evidence="1 2">
    <name type="scientific">Nitrospira tepida</name>
    <dbReference type="NCBI Taxonomy" id="2973512"/>
    <lineage>
        <taxon>Bacteria</taxon>
        <taxon>Pseudomonadati</taxon>
        <taxon>Nitrospirota</taxon>
        <taxon>Nitrospiria</taxon>
        <taxon>Nitrospirales</taxon>
        <taxon>Nitrospiraceae</taxon>
        <taxon>Nitrospira</taxon>
    </lineage>
</organism>
<dbReference type="InterPro" id="IPR008930">
    <property type="entry name" value="Terpenoid_cyclase/PrenylTrfase"/>
</dbReference>
<dbReference type="SUPFAM" id="SSF48239">
    <property type="entry name" value="Terpenoid cyclases/Protein prenyltransferases"/>
    <property type="match status" value="1"/>
</dbReference>
<evidence type="ECO:0000313" key="1">
    <source>
        <dbReference type="EMBL" id="CAI4031016.1"/>
    </source>
</evidence>
<protein>
    <submittedName>
        <fullName evidence="1">Uncharacterized protein</fullName>
    </submittedName>
</protein>
<proteinExistence type="predicted"/>
<dbReference type="Proteomes" id="UP001179121">
    <property type="component" value="Chromosome"/>
</dbReference>
<dbReference type="EMBL" id="OX365700">
    <property type="protein sequence ID" value="CAI4031016.1"/>
    <property type="molecule type" value="Genomic_DNA"/>
</dbReference>
<evidence type="ECO:0000313" key="2">
    <source>
        <dbReference type="Proteomes" id="UP001179121"/>
    </source>
</evidence>
<dbReference type="AlphaFoldDB" id="A0AA86MXT5"/>
<sequence length="294" mass="31730">MSRSSLTQIVETALASRLLADGGLADLPGGRFRVDATAWGILALRASGARQESLGPLRGRLAQEQGADGRVWMDRNHPDAYWPTALAILAWQDSPANRLAQSRAIHFLLDASGVHYHRRPDDPVAHNTFLKGWPWVAGTHSWIEPTALSVMALRVTGFGQHERVREAILMMLDRQLPHGGWNYGNTLVFGQELHPMPESTGAALAGLAGQVSQDKVARSLEYMLGEVGRLRTPLSLGWALLGLAAWGRTPANSDALVELCLANQSRYGPYDTSALSLLFLAASGSGLVATSHTS</sequence>
<reference evidence="1" key="1">
    <citation type="submission" date="2022-10" db="EMBL/GenBank/DDBJ databases">
        <authorList>
            <person name="Koch H."/>
        </authorList>
    </citation>
    <scope>NUCLEOTIDE SEQUENCE</scope>
    <source>
        <strain evidence="1">DNF</strain>
    </source>
</reference>
<dbReference type="RefSeq" id="WP_289267980.1">
    <property type="nucleotide sequence ID" value="NZ_OX365700.1"/>
</dbReference>
<keyword evidence="2" id="KW-1185">Reference proteome</keyword>
<gene>
    <name evidence="1" type="ORF">DNFV4_01448</name>
</gene>
<name>A0AA86MXT5_9BACT</name>
<dbReference type="Gene3D" id="1.50.10.20">
    <property type="match status" value="1"/>
</dbReference>
<accession>A0AA86MXT5</accession>
<dbReference type="KEGG" id="nti:DNFV4_01448"/>